<dbReference type="Gene3D" id="3.40.50.720">
    <property type="entry name" value="NAD(P)-binding Rossmann-like Domain"/>
    <property type="match status" value="1"/>
</dbReference>
<dbReference type="GO" id="GO:0000166">
    <property type="term" value="F:nucleotide binding"/>
    <property type="evidence" value="ECO:0007669"/>
    <property type="project" value="UniProtKB-KW"/>
</dbReference>
<dbReference type="PANTHER" id="PTHR45348">
    <property type="entry name" value="HYPOTHETICAL OXIDOREDUCTASE (EUROFUNG)"/>
    <property type="match status" value="1"/>
</dbReference>
<evidence type="ECO:0000256" key="1">
    <source>
        <dbReference type="ARBA" id="ARBA00008072"/>
    </source>
</evidence>
<dbReference type="InterPro" id="IPR047122">
    <property type="entry name" value="Trans-enoyl_RdTase-like"/>
</dbReference>
<keyword evidence="3" id="KW-0547">Nucleotide-binding</keyword>
<accession>A0AAD4CI98</accession>
<dbReference type="PANTHER" id="PTHR45348:SF1">
    <property type="entry name" value="TRANS-ENOYL REDUCTASE STHE"/>
    <property type="match status" value="1"/>
</dbReference>
<dbReference type="Pfam" id="PF00107">
    <property type="entry name" value="ADH_zinc_N"/>
    <property type="match status" value="1"/>
</dbReference>
<gene>
    <name evidence="7" type="ORF">FE257_010721</name>
</gene>
<dbReference type="InterPro" id="IPR013154">
    <property type="entry name" value="ADH-like_N"/>
</dbReference>
<dbReference type="Pfam" id="PF08240">
    <property type="entry name" value="ADH_N"/>
    <property type="match status" value="1"/>
</dbReference>
<evidence type="ECO:0000256" key="4">
    <source>
        <dbReference type="ARBA" id="ARBA00022857"/>
    </source>
</evidence>
<dbReference type="GO" id="GO:0016651">
    <property type="term" value="F:oxidoreductase activity, acting on NAD(P)H"/>
    <property type="evidence" value="ECO:0007669"/>
    <property type="project" value="InterPro"/>
</dbReference>
<evidence type="ECO:0000256" key="2">
    <source>
        <dbReference type="ARBA" id="ARBA00011245"/>
    </source>
</evidence>
<evidence type="ECO:0000256" key="3">
    <source>
        <dbReference type="ARBA" id="ARBA00022741"/>
    </source>
</evidence>
<comment type="subunit">
    <text evidence="2">Monomer.</text>
</comment>
<dbReference type="Gene3D" id="3.90.180.10">
    <property type="entry name" value="Medium-chain alcohol dehydrogenases, catalytic domain"/>
    <property type="match status" value="1"/>
</dbReference>
<organism evidence="7 8">
    <name type="scientific">Aspergillus nanangensis</name>
    <dbReference type="NCBI Taxonomy" id="2582783"/>
    <lineage>
        <taxon>Eukaryota</taxon>
        <taxon>Fungi</taxon>
        <taxon>Dikarya</taxon>
        <taxon>Ascomycota</taxon>
        <taxon>Pezizomycotina</taxon>
        <taxon>Eurotiomycetes</taxon>
        <taxon>Eurotiomycetidae</taxon>
        <taxon>Eurotiales</taxon>
        <taxon>Aspergillaceae</taxon>
        <taxon>Aspergillus</taxon>
        <taxon>Aspergillus subgen. Circumdati</taxon>
    </lineage>
</organism>
<dbReference type="SUPFAM" id="SSF50129">
    <property type="entry name" value="GroES-like"/>
    <property type="match status" value="1"/>
</dbReference>
<keyword evidence="8" id="KW-1185">Reference proteome</keyword>
<protein>
    <recommendedName>
        <fullName evidence="6">Enoyl reductase (ER) domain-containing protein</fullName>
    </recommendedName>
</protein>
<evidence type="ECO:0000259" key="6">
    <source>
        <dbReference type="SMART" id="SM00829"/>
    </source>
</evidence>
<feature type="domain" description="Enoyl reductase (ER)" evidence="6">
    <location>
        <begin position="16"/>
        <end position="356"/>
    </location>
</feature>
<dbReference type="InterPro" id="IPR013149">
    <property type="entry name" value="ADH-like_C"/>
</dbReference>
<reference evidence="7" key="1">
    <citation type="journal article" date="2019" name="Beilstein J. Org. Chem.">
        <title>Nanangenines: drimane sesquiterpenoids as the dominant metabolite cohort of a novel Australian fungus, Aspergillus nanangensis.</title>
        <authorList>
            <person name="Lacey H.J."/>
            <person name="Gilchrist C.L.M."/>
            <person name="Crombie A."/>
            <person name="Kalaitzis J.A."/>
            <person name="Vuong D."/>
            <person name="Rutledge P.J."/>
            <person name="Turner P."/>
            <person name="Pitt J.I."/>
            <person name="Lacey E."/>
            <person name="Chooi Y.H."/>
            <person name="Piggott A.M."/>
        </authorList>
    </citation>
    <scope>NUCLEOTIDE SEQUENCE</scope>
    <source>
        <strain evidence="7">MST-FP2251</strain>
    </source>
</reference>
<dbReference type="EMBL" id="VCAU01000069">
    <property type="protein sequence ID" value="KAF9886980.1"/>
    <property type="molecule type" value="Genomic_DNA"/>
</dbReference>
<dbReference type="SUPFAM" id="SSF51735">
    <property type="entry name" value="NAD(P)-binding Rossmann-fold domains"/>
    <property type="match status" value="1"/>
</dbReference>
<dbReference type="SMART" id="SM00829">
    <property type="entry name" value="PKS_ER"/>
    <property type="match status" value="1"/>
</dbReference>
<reference evidence="7" key="2">
    <citation type="submission" date="2020-02" db="EMBL/GenBank/DDBJ databases">
        <authorList>
            <person name="Gilchrist C.L.M."/>
            <person name="Chooi Y.-H."/>
        </authorList>
    </citation>
    <scope>NUCLEOTIDE SEQUENCE</scope>
    <source>
        <strain evidence="7">MST-FP2251</strain>
    </source>
</reference>
<dbReference type="InterPro" id="IPR011032">
    <property type="entry name" value="GroES-like_sf"/>
</dbReference>
<sequence>MTRQTLPKTQTVILEGDDRQLRIETNAPLPAPRPDELLVQTKAVALNPCDYKMHERFPSPGAIDGCDFSGVVLAIGSGVPPELSFQVGDRVCGAVHGSNPIRHDVGSFAEYIASEAEFTLKIPDSMSFEQAAALGGTGLATLGMALFRTLELPGTPEEPVDKPQTVLVHGGSSSVGTMAMQLLRLVGHVPIATCSPQNWPLAREYGAAEVFDYHEPDCAKQIKAYTRNSLRYILDPFTDAKSIPLCTAAMGRAGGRYACLEMYPDYLLEKKTLKVGFVMGPALLGHRLELDYGYQRDADPEMRRFGVRWYRSIQWLLDQDRLKPHPLRVLAGRFEAILRGIDMLKRKSVSGEKLIVVIG</sequence>
<evidence type="ECO:0000313" key="7">
    <source>
        <dbReference type="EMBL" id="KAF9886980.1"/>
    </source>
</evidence>
<comment type="similarity">
    <text evidence="1">Belongs to the zinc-containing alcohol dehydrogenase family.</text>
</comment>
<keyword evidence="4" id="KW-0521">NADP</keyword>
<dbReference type="CDD" id="cd08249">
    <property type="entry name" value="enoyl_reductase_like"/>
    <property type="match status" value="1"/>
</dbReference>
<dbReference type="InterPro" id="IPR036291">
    <property type="entry name" value="NAD(P)-bd_dom_sf"/>
</dbReference>
<comment type="caution">
    <text evidence="7">The sequence shown here is derived from an EMBL/GenBank/DDBJ whole genome shotgun (WGS) entry which is preliminary data.</text>
</comment>
<dbReference type="Proteomes" id="UP001194746">
    <property type="component" value="Unassembled WGS sequence"/>
</dbReference>
<dbReference type="AlphaFoldDB" id="A0AAD4CI98"/>
<keyword evidence="5" id="KW-0560">Oxidoreductase</keyword>
<name>A0AAD4CI98_ASPNN</name>
<evidence type="ECO:0000256" key="5">
    <source>
        <dbReference type="ARBA" id="ARBA00023002"/>
    </source>
</evidence>
<proteinExistence type="inferred from homology"/>
<evidence type="ECO:0000313" key="8">
    <source>
        <dbReference type="Proteomes" id="UP001194746"/>
    </source>
</evidence>
<dbReference type="InterPro" id="IPR020843">
    <property type="entry name" value="ER"/>
</dbReference>